<organism evidence="2 3">
    <name type="scientific">Flavonifractor hominis</name>
    <dbReference type="NCBI Taxonomy" id="3133178"/>
    <lineage>
        <taxon>Bacteria</taxon>
        <taxon>Bacillati</taxon>
        <taxon>Bacillota</taxon>
        <taxon>Clostridia</taxon>
        <taxon>Eubacteriales</taxon>
        <taxon>Oscillospiraceae</taxon>
        <taxon>Flavonifractor</taxon>
    </lineage>
</organism>
<name>A0ABV1EKS7_9FIRM</name>
<dbReference type="InterPro" id="IPR014229">
    <property type="entry name" value="Spore_YtfJ"/>
</dbReference>
<keyword evidence="3" id="KW-1185">Reference proteome</keyword>
<sequence>MEKQHPIGELITTTMQKIREIADVNTIVGQPIHAEGVTIIPISKLSIGFASGGSDFATKNQKPESDNAFGGGGGAGVNLTPVAFLVVKGDTVKLMPVAPAPGSTVDRVVEMVPEVIDKITGFIEKQDKDNQNASTHQTQEEDKTGW</sequence>
<dbReference type="RefSeq" id="WP_349138885.1">
    <property type="nucleotide sequence ID" value="NZ_JBBMFT010000001.1"/>
</dbReference>
<evidence type="ECO:0000313" key="2">
    <source>
        <dbReference type="EMBL" id="MEQ2455190.1"/>
    </source>
</evidence>
<dbReference type="PANTHER" id="PTHR39162:SF1">
    <property type="entry name" value="SPORULATION PROTEIN YTFJ"/>
    <property type="match status" value="1"/>
</dbReference>
<dbReference type="PANTHER" id="PTHR39162">
    <property type="entry name" value="GLL3345 PROTEIN"/>
    <property type="match status" value="1"/>
</dbReference>
<evidence type="ECO:0000313" key="3">
    <source>
        <dbReference type="Proteomes" id="UP001440599"/>
    </source>
</evidence>
<gene>
    <name evidence="2" type="primary">ytfJ</name>
    <name evidence="2" type="ORF">WMO45_01540</name>
</gene>
<proteinExistence type="predicted"/>
<accession>A0ABV1EKS7</accession>
<dbReference type="NCBIfam" id="TIGR02874">
    <property type="entry name" value="spore_ytfJ"/>
    <property type="match status" value="1"/>
</dbReference>
<dbReference type="EMBL" id="JBBMFT010000001">
    <property type="protein sequence ID" value="MEQ2455190.1"/>
    <property type="molecule type" value="Genomic_DNA"/>
</dbReference>
<reference evidence="2 3" key="1">
    <citation type="submission" date="2024-03" db="EMBL/GenBank/DDBJ databases">
        <title>Human intestinal bacterial collection.</title>
        <authorList>
            <person name="Pauvert C."/>
            <person name="Hitch T.C.A."/>
            <person name="Clavel T."/>
        </authorList>
    </citation>
    <scope>NUCLEOTIDE SEQUENCE [LARGE SCALE GENOMIC DNA]</scope>
    <source>
        <strain evidence="2 3">CLA-AP-H34</strain>
    </source>
</reference>
<feature type="region of interest" description="Disordered" evidence="1">
    <location>
        <begin position="126"/>
        <end position="146"/>
    </location>
</feature>
<protein>
    <submittedName>
        <fullName evidence="2">GerW family sporulation protein</fullName>
    </submittedName>
</protein>
<evidence type="ECO:0000256" key="1">
    <source>
        <dbReference type="SAM" id="MobiDB-lite"/>
    </source>
</evidence>
<dbReference type="Pfam" id="PF09579">
    <property type="entry name" value="Spore_YtfJ"/>
    <property type="match status" value="1"/>
</dbReference>
<dbReference type="Proteomes" id="UP001440599">
    <property type="component" value="Unassembled WGS sequence"/>
</dbReference>
<dbReference type="PIRSF" id="PIRSF021377">
    <property type="entry name" value="YtfJ"/>
    <property type="match status" value="1"/>
</dbReference>
<comment type="caution">
    <text evidence="2">The sequence shown here is derived from an EMBL/GenBank/DDBJ whole genome shotgun (WGS) entry which is preliminary data.</text>
</comment>